<evidence type="ECO:0000313" key="11">
    <source>
        <dbReference type="Proteomes" id="UP000012019"/>
    </source>
</evidence>
<evidence type="ECO:0000256" key="1">
    <source>
        <dbReference type="ARBA" id="ARBA00004651"/>
    </source>
</evidence>
<keyword evidence="4 9" id="KW-0812">Transmembrane</keyword>
<feature type="transmembrane region" description="Helical" evidence="9">
    <location>
        <begin position="131"/>
        <end position="149"/>
    </location>
</feature>
<evidence type="ECO:0000256" key="3">
    <source>
        <dbReference type="ARBA" id="ARBA00022475"/>
    </source>
</evidence>
<comment type="similarity">
    <text evidence="2 8">Belongs to the MreD family.</text>
</comment>
<keyword evidence="11" id="KW-1185">Reference proteome</keyword>
<evidence type="ECO:0000256" key="2">
    <source>
        <dbReference type="ARBA" id="ARBA00007776"/>
    </source>
</evidence>
<dbReference type="GO" id="GO:0008360">
    <property type="term" value="P:regulation of cell shape"/>
    <property type="evidence" value="ECO:0007669"/>
    <property type="project" value="UniProtKB-UniRule"/>
</dbReference>
<organism evidence="10 11">
    <name type="scientific">Methylophaga lonarensis MPL</name>
    <dbReference type="NCBI Taxonomy" id="1286106"/>
    <lineage>
        <taxon>Bacteria</taxon>
        <taxon>Pseudomonadati</taxon>
        <taxon>Pseudomonadota</taxon>
        <taxon>Gammaproteobacteria</taxon>
        <taxon>Thiotrichales</taxon>
        <taxon>Piscirickettsiaceae</taxon>
        <taxon>Methylophaga</taxon>
    </lineage>
</organism>
<dbReference type="EMBL" id="APHR01000026">
    <property type="protein sequence ID" value="EMR13377.1"/>
    <property type="molecule type" value="Genomic_DNA"/>
</dbReference>
<dbReference type="NCBIfam" id="TIGR03426">
    <property type="entry name" value="shape_MreD"/>
    <property type="match status" value="1"/>
</dbReference>
<feature type="transmembrane region" description="Helical" evidence="9">
    <location>
        <begin position="40"/>
        <end position="63"/>
    </location>
</feature>
<feature type="transmembrane region" description="Helical" evidence="9">
    <location>
        <begin position="106"/>
        <end position="125"/>
    </location>
</feature>
<dbReference type="AlphaFoldDB" id="M7P1P1"/>
<dbReference type="OrthoDB" id="6647425at2"/>
<keyword evidence="3 8" id="KW-1003">Cell membrane</keyword>
<dbReference type="GO" id="GO:0005886">
    <property type="term" value="C:plasma membrane"/>
    <property type="evidence" value="ECO:0007669"/>
    <property type="project" value="UniProtKB-SubCell"/>
</dbReference>
<dbReference type="PATRIC" id="fig|1286106.3.peg.1083"/>
<dbReference type="PANTHER" id="PTHR37484:SF1">
    <property type="entry name" value="ROD SHAPE-DETERMINING PROTEIN MRED"/>
    <property type="match status" value="1"/>
</dbReference>
<dbReference type="RefSeq" id="WP_009726085.1">
    <property type="nucleotide sequence ID" value="NZ_APHR01000026.1"/>
</dbReference>
<evidence type="ECO:0000256" key="6">
    <source>
        <dbReference type="ARBA" id="ARBA00022989"/>
    </source>
</evidence>
<dbReference type="STRING" id="1286106.MPL1_05399"/>
<dbReference type="InterPro" id="IPR026034">
    <property type="entry name" value="MreD_proteobac"/>
</dbReference>
<dbReference type="PIRSF" id="PIRSF018472">
    <property type="entry name" value="MreD_proteobac"/>
    <property type="match status" value="1"/>
</dbReference>
<protein>
    <recommendedName>
        <fullName evidence="8">Rod shape-determining protein MreD</fullName>
    </recommendedName>
</protein>
<keyword evidence="6 9" id="KW-1133">Transmembrane helix</keyword>
<feature type="transmembrane region" description="Helical" evidence="9">
    <location>
        <begin position="75"/>
        <end position="94"/>
    </location>
</feature>
<accession>M7P1P1</accession>
<comment type="subcellular location">
    <subcellularLocation>
        <location evidence="8">Cell inner membrane</location>
    </subcellularLocation>
    <subcellularLocation>
        <location evidence="1">Cell membrane</location>
        <topology evidence="1">Multi-pass membrane protein</topology>
    </subcellularLocation>
</comment>
<dbReference type="InterPro" id="IPR007227">
    <property type="entry name" value="Cell_shape_determining_MreD"/>
</dbReference>
<evidence type="ECO:0000256" key="4">
    <source>
        <dbReference type="ARBA" id="ARBA00022692"/>
    </source>
</evidence>
<comment type="function">
    <text evidence="8">Involved in formation of the rod shape of the cell. May also contribute to regulation of formation of penicillin-binding proteins.</text>
</comment>
<evidence type="ECO:0000256" key="7">
    <source>
        <dbReference type="ARBA" id="ARBA00023136"/>
    </source>
</evidence>
<evidence type="ECO:0000256" key="5">
    <source>
        <dbReference type="ARBA" id="ARBA00022960"/>
    </source>
</evidence>
<keyword evidence="7 8" id="KW-0472">Membrane</keyword>
<keyword evidence="5 8" id="KW-0133">Cell shape</keyword>
<dbReference type="eggNOG" id="COG2891">
    <property type="taxonomic scope" value="Bacteria"/>
</dbReference>
<dbReference type="PANTHER" id="PTHR37484">
    <property type="entry name" value="ROD SHAPE-DETERMINING PROTEIN MRED"/>
    <property type="match status" value="1"/>
</dbReference>
<comment type="caution">
    <text evidence="10">The sequence shown here is derived from an EMBL/GenBank/DDBJ whole genome shotgun (WGS) entry which is preliminary data.</text>
</comment>
<feature type="transmembrane region" description="Helical" evidence="9">
    <location>
        <begin position="12"/>
        <end position="28"/>
    </location>
</feature>
<sequence length="159" mass="18063">MATTAPGRNVSVIWFSLLLALILMIIPLPETLRFARPEWLGMFLIYWAMALPQRVSIGVAWFVGILMDALSGTTLGVHAFAYALVVFLVARFHLQLRQYPLWQQALTILSLVLIVQLILLLASSMTHQWKVWMPAVTSTVVWPLVYALLRKTRRAFQVS</sequence>
<evidence type="ECO:0000256" key="8">
    <source>
        <dbReference type="PIRNR" id="PIRNR018472"/>
    </source>
</evidence>
<evidence type="ECO:0000256" key="9">
    <source>
        <dbReference type="SAM" id="Phobius"/>
    </source>
</evidence>
<evidence type="ECO:0000313" key="10">
    <source>
        <dbReference type="EMBL" id="EMR13377.1"/>
    </source>
</evidence>
<reference evidence="10 11" key="1">
    <citation type="journal article" date="2013" name="Genome Announc.">
        <title>Draft Genome Sequence of Methylophaga lonarensis MPLT, a Haloalkaliphilic (Non-Methane-Utilizing) Methylotroph.</title>
        <authorList>
            <person name="Shetty S.A."/>
            <person name="Marathe N.P."/>
            <person name="Munot H."/>
            <person name="Antony C.P."/>
            <person name="Dhotre D.P."/>
            <person name="Murrell J.C."/>
            <person name="Shouche Y.S."/>
        </authorList>
    </citation>
    <scope>NUCLEOTIDE SEQUENCE [LARGE SCALE GENOMIC DNA]</scope>
    <source>
        <strain evidence="10 11">MPL</strain>
    </source>
</reference>
<keyword evidence="8" id="KW-0997">Cell inner membrane</keyword>
<dbReference type="Proteomes" id="UP000012019">
    <property type="component" value="Unassembled WGS sequence"/>
</dbReference>
<proteinExistence type="inferred from homology"/>
<gene>
    <name evidence="10" type="ORF">MPL1_05399</name>
</gene>
<dbReference type="Pfam" id="PF04093">
    <property type="entry name" value="MreD"/>
    <property type="match status" value="1"/>
</dbReference>
<name>M7P1P1_9GAMM</name>